<dbReference type="AlphaFoldDB" id="A0A0B2US45"/>
<sequence>MVPVLLNANMKHIQRHCGLPPEERLTPTKIQPKRRAKIAVKDCSFSLKQNASRPTRISPEIKEMPSKKIADQFMKMGFEAEDEEGDENVDLEASKQRRSFRKPKNRSHARYTPPLLEQRAQTASGCRRQCATSLQTITPPRTRQAFQLAKEDEKRGMNKRRVAVGDKEVDVKRPVIKLEVVKRNAFREYRVAQRNDALKNEASCTRRRGARSQLVNKSFDNDYSPGESSENDEETSGSEDMSPTPPKRGRRSRSTCAKKQGGRCFGLNRSFTLLFTSHVLTVGSGKKMKISINKIWIRTKSDTLEAVLLRLHTSELPERLPCREAEFKQIYTFVRQSLSKDALSRSMYISGVPGTGKTATVIQAIRHLKRSNGCPQFDFVMVNGMEIADPKQIFADIYAQLFNVKKKISAAVARQKLNEIFQCLDAARKPVVLLVDELDLLCTKRQEIVYDVLNWSSNEESRVSVLAIANTLDLPERILSRRVGSRLGLNRLCFQPYNHDEIASIVRDRLCGSSAVEEDAVELASRKVASLSGDLRKALDILRRAAHIAINESCRQLTMKHVQEAVKEASTTASVELVRSLSKHSLLILRAALAEQTSSGLDEFLFIDLLKQYRLQCHIDDIVPISMSSAYRNAMEMCTMRLLASAPGVNNFSRRFRLGMTAYEMKFALKRADESIL</sequence>
<comment type="function">
    <text evidence="11">Component of the origin recognition complex (ORC) that binds origins of replication. DNA-binding is ATP-dependent, however specific DNA sequences that define origins of replication have not been identified so far. ORC is required to assemble the pre-replication complex necessary to initiate DNA replication.</text>
</comment>
<evidence type="ECO:0000256" key="10">
    <source>
        <dbReference type="ARBA" id="ARBA00023242"/>
    </source>
</evidence>
<gene>
    <name evidence="14" type="primary">Orc1</name>
    <name evidence="14" type="ORF">Tcan_03940</name>
</gene>
<dbReference type="GO" id="GO:0016887">
    <property type="term" value="F:ATP hydrolysis activity"/>
    <property type="evidence" value="ECO:0007669"/>
    <property type="project" value="InterPro"/>
</dbReference>
<protein>
    <recommendedName>
        <fullName evidence="3 11">Origin recognition complex subunit 1</fullName>
    </recommendedName>
</protein>
<dbReference type="SMART" id="SM00382">
    <property type="entry name" value="AAA"/>
    <property type="match status" value="1"/>
</dbReference>
<dbReference type="InterPro" id="IPR015163">
    <property type="entry name" value="Cdc6_C"/>
</dbReference>
<accession>A0A0B2US45</accession>
<keyword evidence="10 11" id="KW-0539">Nucleus</keyword>
<comment type="similarity">
    <text evidence="2 11">Belongs to the ORC1 family.</text>
</comment>
<dbReference type="Gene3D" id="3.40.50.300">
    <property type="entry name" value="P-loop containing nucleotide triphosphate hydrolases"/>
    <property type="match status" value="1"/>
</dbReference>
<dbReference type="Pfam" id="PF09079">
    <property type="entry name" value="WHD_Cdc6"/>
    <property type="match status" value="1"/>
</dbReference>
<dbReference type="Pfam" id="PF22703">
    <property type="entry name" value="Cdc6_lid"/>
    <property type="match status" value="1"/>
</dbReference>
<name>A0A0B2US45_TOXCA</name>
<keyword evidence="5" id="KW-0479">Metal-binding</keyword>
<organism evidence="14 15">
    <name type="scientific">Toxocara canis</name>
    <name type="common">Canine roundworm</name>
    <dbReference type="NCBI Taxonomy" id="6265"/>
    <lineage>
        <taxon>Eukaryota</taxon>
        <taxon>Metazoa</taxon>
        <taxon>Ecdysozoa</taxon>
        <taxon>Nematoda</taxon>
        <taxon>Chromadorea</taxon>
        <taxon>Rhabditida</taxon>
        <taxon>Spirurina</taxon>
        <taxon>Ascaridomorpha</taxon>
        <taxon>Ascaridoidea</taxon>
        <taxon>Toxocaridae</taxon>
        <taxon>Toxocara</taxon>
    </lineage>
</organism>
<evidence type="ECO:0000313" key="14">
    <source>
        <dbReference type="EMBL" id="KHN72218.1"/>
    </source>
</evidence>
<dbReference type="PANTHER" id="PTHR10763:SF23">
    <property type="entry name" value="ORIGIN RECOGNITION COMPLEX SUBUNIT 1"/>
    <property type="match status" value="1"/>
</dbReference>
<dbReference type="OrthoDB" id="1926878at2759"/>
<dbReference type="GO" id="GO:0046872">
    <property type="term" value="F:metal ion binding"/>
    <property type="evidence" value="ECO:0007669"/>
    <property type="project" value="UniProtKB-KW"/>
</dbReference>
<evidence type="ECO:0000256" key="8">
    <source>
        <dbReference type="ARBA" id="ARBA00022842"/>
    </source>
</evidence>
<dbReference type="GO" id="GO:0003688">
    <property type="term" value="F:DNA replication origin binding"/>
    <property type="evidence" value="ECO:0007669"/>
    <property type="project" value="TreeGrafter"/>
</dbReference>
<evidence type="ECO:0000256" key="2">
    <source>
        <dbReference type="ARBA" id="ARBA00008398"/>
    </source>
</evidence>
<evidence type="ECO:0000256" key="6">
    <source>
        <dbReference type="ARBA" id="ARBA00022741"/>
    </source>
</evidence>
<feature type="region of interest" description="Disordered" evidence="12">
    <location>
        <begin position="81"/>
        <end position="110"/>
    </location>
</feature>
<feature type="domain" description="AAA+ ATPase" evidence="13">
    <location>
        <begin position="343"/>
        <end position="493"/>
    </location>
</feature>
<feature type="compositionally biased region" description="Acidic residues" evidence="12">
    <location>
        <begin position="81"/>
        <end position="90"/>
    </location>
</feature>
<evidence type="ECO:0000256" key="12">
    <source>
        <dbReference type="SAM" id="MobiDB-lite"/>
    </source>
</evidence>
<keyword evidence="9 11" id="KW-0238">DNA-binding</keyword>
<keyword evidence="6 11" id="KW-0547">Nucleotide-binding</keyword>
<dbReference type="InterPro" id="IPR050311">
    <property type="entry name" value="ORC1/CDC6"/>
</dbReference>
<evidence type="ECO:0000256" key="1">
    <source>
        <dbReference type="ARBA" id="ARBA00004123"/>
    </source>
</evidence>
<dbReference type="Pfam" id="PF00004">
    <property type="entry name" value="AAA"/>
    <property type="match status" value="1"/>
</dbReference>
<dbReference type="InterPro" id="IPR027417">
    <property type="entry name" value="P-loop_NTPase"/>
</dbReference>
<dbReference type="FunFam" id="3.40.50.300:FF:000199">
    <property type="entry name" value="Origin recognition complex subunit 1"/>
    <property type="match status" value="1"/>
</dbReference>
<dbReference type="GO" id="GO:0006270">
    <property type="term" value="P:DNA replication initiation"/>
    <property type="evidence" value="ECO:0007669"/>
    <property type="project" value="TreeGrafter"/>
</dbReference>
<proteinExistence type="inferred from homology"/>
<evidence type="ECO:0000259" key="13">
    <source>
        <dbReference type="SMART" id="SM00382"/>
    </source>
</evidence>
<keyword evidence="4 11" id="KW-0235">DNA replication</keyword>
<evidence type="ECO:0000256" key="3">
    <source>
        <dbReference type="ARBA" id="ARBA00019081"/>
    </source>
</evidence>
<comment type="subcellular location">
    <subcellularLocation>
        <location evidence="1 11">Nucleus</location>
    </subcellularLocation>
</comment>
<dbReference type="Proteomes" id="UP000031036">
    <property type="component" value="Unassembled WGS sequence"/>
</dbReference>
<dbReference type="InterPro" id="IPR003593">
    <property type="entry name" value="AAA+_ATPase"/>
</dbReference>
<evidence type="ECO:0000256" key="9">
    <source>
        <dbReference type="ARBA" id="ARBA00023125"/>
    </source>
</evidence>
<reference evidence="14 15" key="1">
    <citation type="submission" date="2014-11" db="EMBL/GenBank/DDBJ databases">
        <title>Genetic blueprint of the zoonotic pathogen Toxocara canis.</title>
        <authorList>
            <person name="Zhu X.-Q."/>
            <person name="Korhonen P.K."/>
            <person name="Cai H."/>
            <person name="Young N.D."/>
            <person name="Nejsum P."/>
            <person name="von Samson-Himmelstjerna G."/>
            <person name="Boag P.R."/>
            <person name="Tan P."/>
            <person name="Li Q."/>
            <person name="Min J."/>
            <person name="Yang Y."/>
            <person name="Wang X."/>
            <person name="Fang X."/>
            <person name="Hall R.S."/>
            <person name="Hofmann A."/>
            <person name="Sternberg P.W."/>
            <person name="Jex A.R."/>
            <person name="Gasser R.B."/>
        </authorList>
    </citation>
    <scope>NUCLEOTIDE SEQUENCE [LARGE SCALE GENOMIC DNA]</scope>
    <source>
        <strain evidence="14">PN_DK_2014</strain>
    </source>
</reference>
<dbReference type="SUPFAM" id="SSF52540">
    <property type="entry name" value="P-loop containing nucleoside triphosphate hydrolases"/>
    <property type="match status" value="1"/>
</dbReference>
<evidence type="ECO:0000256" key="5">
    <source>
        <dbReference type="ARBA" id="ARBA00022723"/>
    </source>
</evidence>
<dbReference type="InterPro" id="IPR003959">
    <property type="entry name" value="ATPase_AAA_core"/>
</dbReference>
<comment type="caution">
    <text evidence="14">The sequence shown here is derived from an EMBL/GenBank/DDBJ whole genome shotgun (WGS) entry which is preliminary data.</text>
</comment>
<dbReference type="GO" id="GO:0005524">
    <property type="term" value="F:ATP binding"/>
    <property type="evidence" value="ECO:0007669"/>
    <property type="project" value="UniProtKB-KW"/>
</dbReference>
<dbReference type="Gene3D" id="1.10.8.60">
    <property type="match status" value="1"/>
</dbReference>
<dbReference type="STRING" id="6265.A0A0B2US45"/>
<keyword evidence="7 11" id="KW-0067">ATP-binding</keyword>
<evidence type="ECO:0000313" key="15">
    <source>
        <dbReference type="Proteomes" id="UP000031036"/>
    </source>
</evidence>
<keyword evidence="8" id="KW-0460">Magnesium</keyword>
<dbReference type="PANTHER" id="PTHR10763">
    <property type="entry name" value="CELL DIVISION CONTROL PROTEIN 6-RELATED"/>
    <property type="match status" value="1"/>
</dbReference>
<comment type="subunit">
    <text evidence="11">ORC is composed of six subunits.</text>
</comment>
<evidence type="ECO:0000256" key="11">
    <source>
        <dbReference type="RuleBase" id="RU365058"/>
    </source>
</evidence>
<keyword evidence="15" id="KW-1185">Reference proteome</keyword>
<feature type="region of interest" description="Disordered" evidence="12">
    <location>
        <begin position="214"/>
        <end position="256"/>
    </location>
</feature>
<evidence type="ECO:0000256" key="7">
    <source>
        <dbReference type="ARBA" id="ARBA00022840"/>
    </source>
</evidence>
<dbReference type="GO" id="GO:0033314">
    <property type="term" value="P:mitotic DNA replication checkpoint signaling"/>
    <property type="evidence" value="ECO:0007669"/>
    <property type="project" value="TreeGrafter"/>
</dbReference>
<dbReference type="GO" id="GO:0005664">
    <property type="term" value="C:nuclear origin of replication recognition complex"/>
    <property type="evidence" value="ECO:0007669"/>
    <property type="project" value="TreeGrafter"/>
</dbReference>
<dbReference type="InterPro" id="IPR055237">
    <property type="entry name" value="Cdc6_lid"/>
</dbReference>
<feature type="compositionally biased region" description="Basic residues" evidence="12">
    <location>
        <begin position="96"/>
        <end position="109"/>
    </location>
</feature>
<evidence type="ECO:0000256" key="4">
    <source>
        <dbReference type="ARBA" id="ARBA00022705"/>
    </source>
</evidence>
<dbReference type="EMBL" id="JPKZ01003284">
    <property type="protein sequence ID" value="KHN72218.1"/>
    <property type="molecule type" value="Genomic_DNA"/>
</dbReference>